<name>A0A023BWB0_9FLAO</name>
<accession>A0A023BWB0</accession>
<reference evidence="1 2" key="1">
    <citation type="submission" date="2014-04" db="EMBL/GenBank/DDBJ databases">
        <title>Aquimarina sp. 22II-S11-z7 Genome Sequencing.</title>
        <authorList>
            <person name="Lai Q."/>
        </authorList>
    </citation>
    <scope>NUCLEOTIDE SEQUENCE [LARGE SCALE GENOMIC DNA]</scope>
    <source>
        <strain evidence="1 2">22II-S11-z7</strain>
    </source>
</reference>
<organism evidence="1 2">
    <name type="scientific">Aquimarina atlantica</name>
    <dbReference type="NCBI Taxonomy" id="1317122"/>
    <lineage>
        <taxon>Bacteria</taxon>
        <taxon>Pseudomonadati</taxon>
        <taxon>Bacteroidota</taxon>
        <taxon>Flavobacteriia</taxon>
        <taxon>Flavobacteriales</taxon>
        <taxon>Flavobacteriaceae</taxon>
        <taxon>Aquimarina</taxon>
    </lineage>
</organism>
<dbReference type="OrthoDB" id="1161969at2"/>
<dbReference type="STRING" id="1317122.ATO12_15685"/>
<dbReference type="RefSeq" id="WP_051575763.1">
    <property type="nucleotide sequence ID" value="NZ_AQRA01000004.1"/>
</dbReference>
<evidence type="ECO:0000313" key="1">
    <source>
        <dbReference type="EMBL" id="EZH74306.1"/>
    </source>
</evidence>
<dbReference type="PROSITE" id="PS51257">
    <property type="entry name" value="PROKAR_LIPOPROTEIN"/>
    <property type="match status" value="1"/>
</dbReference>
<comment type="caution">
    <text evidence="1">The sequence shown here is derived from an EMBL/GenBank/DDBJ whole genome shotgun (WGS) entry which is preliminary data.</text>
</comment>
<protein>
    <recommendedName>
        <fullName evidence="3">Lipoprotein</fullName>
    </recommendedName>
</protein>
<proteinExistence type="predicted"/>
<dbReference type="AlphaFoldDB" id="A0A023BWB0"/>
<evidence type="ECO:0008006" key="3">
    <source>
        <dbReference type="Google" id="ProtNLM"/>
    </source>
</evidence>
<keyword evidence="2" id="KW-1185">Reference proteome</keyword>
<dbReference type="eggNOG" id="ENOG5034AB4">
    <property type="taxonomic scope" value="Bacteria"/>
</dbReference>
<sequence>MGKYFLLLIIGIVLLSCSNDDDSQNNEFVGKTFDYLFFETEQECIDAQTDPNFFINCHQELSFIDNENVEILFTDIKYSANYKIGNNKIVIFSSSNILELQNDIIFEIINNSSLKFIDNNTVWKLRTGDSIWN</sequence>
<dbReference type="EMBL" id="AQRA01000004">
    <property type="protein sequence ID" value="EZH74306.1"/>
    <property type="molecule type" value="Genomic_DNA"/>
</dbReference>
<dbReference type="Proteomes" id="UP000023541">
    <property type="component" value="Unassembled WGS sequence"/>
</dbReference>
<gene>
    <name evidence="1" type="ORF">ATO12_15685</name>
</gene>
<evidence type="ECO:0000313" key="2">
    <source>
        <dbReference type="Proteomes" id="UP000023541"/>
    </source>
</evidence>